<feature type="compositionally biased region" description="Low complexity" evidence="5">
    <location>
        <begin position="151"/>
        <end position="160"/>
    </location>
</feature>
<evidence type="ECO:0000256" key="1">
    <source>
        <dbReference type="ARBA" id="ARBA00004173"/>
    </source>
</evidence>
<name>A0AAI8VB57_9PEZI</name>
<dbReference type="EMBL" id="CAUWAG010000003">
    <property type="protein sequence ID" value="CAJ2501680.1"/>
    <property type="molecule type" value="Genomic_DNA"/>
</dbReference>
<dbReference type="PANTHER" id="PTHR13126">
    <property type="entry name" value="CHAPERONE ATP11"/>
    <property type="match status" value="1"/>
</dbReference>
<protein>
    <submittedName>
        <fullName evidence="6">Uu.00g045330.m01.CDS01</fullName>
    </submittedName>
</protein>
<dbReference type="AlphaFoldDB" id="A0AAI8VB57"/>
<evidence type="ECO:0000313" key="6">
    <source>
        <dbReference type="EMBL" id="CAJ2501680.1"/>
    </source>
</evidence>
<sequence>MATARLPTLRNVLGLGRSSSTLSTLNLHNAQLPRAVLPYTSRLQRRWAQVHDVRFLATTQAAQRSVTEKYREKLDRKAREQGLGGDIDRLKEAYADRIQDLKKRDSVSVPGLDALLADAEPSPLPHTAAPSADGLSQRPPPVPSTPGLGSQTQTPTQAAAGAVRDSTTATKPPIKPLSAILDLPKARALPLPELSAVWRLRHAASANSLCAVVPAATHEALEDTARRHPAFVLPVPRDGQGAEIHFLQWVFDKASRTSTVLFTQLAEYKARGEWAQPHTSITHYWDHGTEVEGVGLSDERGVQGGVVLMAGSVVDGRGASVQDAQWLVMLMQRFYGEEGKGGEGYGAKRRLLEEFGRGDGKFSVERLLEESERLA</sequence>
<evidence type="ECO:0000256" key="5">
    <source>
        <dbReference type="SAM" id="MobiDB-lite"/>
    </source>
</evidence>
<evidence type="ECO:0000313" key="7">
    <source>
        <dbReference type="Proteomes" id="UP001295740"/>
    </source>
</evidence>
<gene>
    <name evidence="6" type="ORF">KHLLAP_LOCUS2148</name>
</gene>
<accession>A0AAI8VB57</accession>
<dbReference type="Proteomes" id="UP001295740">
    <property type="component" value="Unassembled WGS sequence"/>
</dbReference>
<comment type="similarity">
    <text evidence="2">Belongs to the ATP11 family.</text>
</comment>
<evidence type="ECO:0000256" key="3">
    <source>
        <dbReference type="ARBA" id="ARBA00022946"/>
    </source>
</evidence>
<evidence type="ECO:0000256" key="4">
    <source>
        <dbReference type="ARBA" id="ARBA00023128"/>
    </source>
</evidence>
<dbReference type="PANTHER" id="PTHR13126:SF0">
    <property type="entry name" value="ATP SYNTHASE MITOCHONDRIAL F1 COMPLEX ASSEMBLY FACTOR 1"/>
    <property type="match status" value="1"/>
</dbReference>
<keyword evidence="3" id="KW-0809">Transit peptide</keyword>
<evidence type="ECO:0000256" key="2">
    <source>
        <dbReference type="ARBA" id="ARBA00009116"/>
    </source>
</evidence>
<dbReference type="GO" id="GO:0005739">
    <property type="term" value="C:mitochondrion"/>
    <property type="evidence" value="ECO:0007669"/>
    <property type="project" value="UniProtKB-SubCell"/>
</dbReference>
<keyword evidence="7" id="KW-1185">Reference proteome</keyword>
<dbReference type="InterPro" id="IPR010591">
    <property type="entry name" value="ATP11"/>
</dbReference>
<reference evidence="6" key="1">
    <citation type="submission" date="2023-10" db="EMBL/GenBank/DDBJ databases">
        <authorList>
            <person name="Hackl T."/>
        </authorList>
    </citation>
    <scope>NUCLEOTIDE SEQUENCE</scope>
</reference>
<comment type="subcellular location">
    <subcellularLocation>
        <location evidence="1">Mitochondrion</location>
    </subcellularLocation>
</comment>
<proteinExistence type="inferred from homology"/>
<dbReference type="GO" id="GO:0033615">
    <property type="term" value="P:mitochondrial proton-transporting ATP synthase complex assembly"/>
    <property type="evidence" value="ECO:0007669"/>
    <property type="project" value="TreeGrafter"/>
</dbReference>
<dbReference type="Pfam" id="PF06644">
    <property type="entry name" value="ATP11"/>
    <property type="match status" value="1"/>
</dbReference>
<organism evidence="6 7">
    <name type="scientific">Anthostomella pinea</name>
    <dbReference type="NCBI Taxonomy" id="933095"/>
    <lineage>
        <taxon>Eukaryota</taxon>
        <taxon>Fungi</taxon>
        <taxon>Dikarya</taxon>
        <taxon>Ascomycota</taxon>
        <taxon>Pezizomycotina</taxon>
        <taxon>Sordariomycetes</taxon>
        <taxon>Xylariomycetidae</taxon>
        <taxon>Xylariales</taxon>
        <taxon>Xylariaceae</taxon>
        <taxon>Anthostomella</taxon>
    </lineage>
</organism>
<keyword evidence="4" id="KW-0496">Mitochondrion</keyword>
<feature type="region of interest" description="Disordered" evidence="5">
    <location>
        <begin position="117"/>
        <end position="174"/>
    </location>
</feature>
<comment type="caution">
    <text evidence="6">The sequence shown here is derived from an EMBL/GenBank/DDBJ whole genome shotgun (WGS) entry which is preliminary data.</text>
</comment>